<evidence type="ECO:0000313" key="3">
    <source>
        <dbReference type="Proteomes" id="UP000003146"/>
    </source>
</evidence>
<gene>
    <name evidence="2" type="ORF">BACCOP_03210</name>
</gene>
<keyword evidence="1" id="KW-0472">Membrane</keyword>
<evidence type="ECO:0000313" key="2">
    <source>
        <dbReference type="EMBL" id="EDU99666.1"/>
    </source>
</evidence>
<keyword evidence="1" id="KW-1133">Transmembrane helix</keyword>
<comment type="caution">
    <text evidence="2">The sequence shown here is derived from an EMBL/GenBank/DDBJ whole genome shotgun (WGS) entry which is preliminary data.</text>
</comment>
<dbReference type="STRING" id="470145.BACCOP_03210"/>
<organism evidence="2 3">
    <name type="scientific">Phocaeicola coprocola DSM 17136</name>
    <dbReference type="NCBI Taxonomy" id="470145"/>
    <lineage>
        <taxon>Bacteria</taxon>
        <taxon>Pseudomonadati</taxon>
        <taxon>Bacteroidota</taxon>
        <taxon>Bacteroidia</taxon>
        <taxon>Bacteroidales</taxon>
        <taxon>Bacteroidaceae</taxon>
        <taxon>Phocaeicola</taxon>
    </lineage>
</organism>
<accession>B3JMQ6</accession>
<proteinExistence type="predicted"/>
<dbReference type="EMBL" id="ABIY02000115">
    <property type="protein sequence ID" value="EDU99666.1"/>
    <property type="molecule type" value="Genomic_DNA"/>
</dbReference>
<name>B3JMQ6_9BACT</name>
<dbReference type="HOGENOM" id="CLU_3040301_0_0_10"/>
<dbReference type="Proteomes" id="UP000003146">
    <property type="component" value="Unassembled WGS sequence"/>
</dbReference>
<reference evidence="2 3" key="2">
    <citation type="submission" date="2008-04" db="EMBL/GenBank/DDBJ databases">
        <authorList>
            <person name="Fulton L."/>
            <person name="Clifton S."/>
            <person name="Fulton B."/>
            <person name="Xu J."/>
            <person name="Minx P."/>
            <person name="Pepin K.H."/>
            <person name="Johnson M."/>
            <person name="Thiruvilangam P."/>
            <person name="Bhonagiri V."/>
            <person name="Nash W.E."/>
            <person name="Mardis E.R."/>
            <person name="Wilson R.K."/>
        </authorList>
    </citation>
    <scope>NUCLEOTIDE SEQUENCE [LARGE SCALE GENOMIC DNA]</scope>
    <source>
        <strain evidence="2 3">DSM 17136</strain>
    </source>
</reference>
<dbReference type="AlphaFoldDB" id="B3JMQ6"/>
<sequence length="54" mass="5924">MIKNGGYLPPLLSSVSLPAGEESNKEAVRFPYHGTARFPGGLFFIVFLYSSFRG</sequence>
<feature type="transmembrane region" description="Helical" evidence="1">
    <location>
        <begin position="34"/>
        <end position="52"/>
    </location>
</feature>
<evidence type="ECO:0000256" key="1">
    <source>
        <dbReference type="SAM" id="Phobius"/>
    </source>
</evidence>
<keyword evidence="1" id="KW-0812">Transmembrane</keyword>
<reference evidence="2 3" key="1">
    <citation type="submission" date="2008-04" db="EMBL/GenBank/DDBJ databases">
        <title>Draft genome sequence of Bacteroides coprocola (DSM 17136).</title>
        <authorList>
            <person name="Sudarsanam P."/>
            <person name="Ley R."/>
            <person name="Guruge J."/>
            <person name="Turnbaugh P.J."/>
            <person name="Mahowald M."/>
            <person name="Liep D."/>
            <person name="Gordon J."/>
        </authorList>
    </citation>
    <scope>NUCLEOTIDE SEQUENCE [LARGE SCALE GENOMIC DNA]</scope>
    <source>
        <strain evidence="2 3">DSM 17136</strain>
    </source>
</reference>
<protein>
    <submittedName>
        <fullName evidence="2">Uncharacterized protein</fullName>
    </submittedName>
</protein>
<dbReference type="eggNOG" id="ENOG502ZSYV">
    <property type="taxonomic scope" value="Bacteria"/>
</dbReference>